<gene>
    <name evidence="2" type="ORF">CANTEDRAFT_106103</name>
</gene>
<dbReference type="AlphaFoldDB" id="G3B5A1"/>
<dbReference type="InterPro" id="IPR003462">
    <property type="entry name" value="ODC_Mu_crystall"/>
</dbReference>
<dbReference type="KEGG" id="cten:18245863"/>
<dbReference type="Pfam" id="PF02423">
    <property type="entry name" value="OCD_Mu_crystall"/>
    <property type="match status" value="1"/>
</dbReference>
<keyword evidence="3" id="KW-1185">Reference proteome</keyword>
<dbReference type="InterPro" id="IPR036291">
    <property type="entry name" value="NAD(P)-bd_dom_sf"/>
</dbReference>
<dbReference type="Proteomes" id="UP000000707">
    <property type="component" value="Unassembled WGS sequence"/>
</dbReference>
<dbReference type="Gene3D" id="3.40.50.720">
    <property type="entry name" value="NAD(P)-binding Rossmann-like Domain"/>
    <property type="match status" value="1"/>
</dbReference>
<comment type="similarity">
    <text evidence="1">Belongs to the ornithine cyclodeaminase/mu-crystallin family.</text>
</comment>
<evidence type="ECO:0000313" key="3">
    <source>
        <dbReference type="Proteomes" id="UP000000707"/>
    </source>
</evidence>
<reference evidence="2 3" key="1">
    <citation type="journal article" date="2011" name="Proc. Natl. Acad. Sci. U.S.A.">
        <title>Comparative genomics of xylose-fermenting fungi for enhanced biofuel production.</title>
        <authorList>
            <person name="Wohlbach D.J."/>
            <person name="Kuo A."/>
            <person name="Sato T.K."/>
            <person name="Potts K.M."/>
            <person name="Salamov A.A."/>
            <person name="LaButti K.M."/>
            <person name="Sun H."/>
            <person name="Clum A."/>
            <person name="Pangilinan J.L."/>
            <person name="Lindquist E.A."/>
            <person name="Lucas S."/>
            <person name="Lapidus A."/>
            <person name="Jin M."/>
            <person name="Gunawan C."/>
            <person name="Balan V."/>
            <person name="Dale B.E."/>
            <person name="Jeffries T.W."/>
            <person name="Zinkel R."/>
            <person name="Barry K.W."/>
            <person name="Grigoriev I.V."/>
            <person name="Gasch A.P."/>
        </authorList>
    </citation>
    <scope>NUCLEOTIDE SEQUENCE [LARGE SCALE GENOMIC DNA]</scope>
    <source>
        <strain evidence="3">ATCC 10573 / BCRC 21748 / CBS 615 / JCM 9827 / NBRC 10315 / NRRL Y-1498 / VKM Y-70</strain>
    </source>
</reference>
<dbReference type="RefSeq" id="XP_006686961.1">
    <property type="nucleotide sequence ID" value="XM_006686898.1"/>
</dbReference>
<dbReference type="PANTHER" id="PTHR13812:SF19">
    <property type="entry name" value="KETIMINE REDUCTASE MU-CRYSTALLIN"/>
    <property type="match status" value="1"/>
</dbReference>
<evidence type="ECO:0000313" key="2">
    <source>
        <dbReference type="EMBL" id="EGV63168.1"/>
    </source>
</evidence>
<dbReference type="InterPro" id="IPR023401">
    <property type="entry name" value="ODC_N"/>
</dbReference>
<dbReference type="GO" id="GO:0005737">
    <property type="term" value="C:cytoplasm"/>
    <property type="evidence" value="ECO:0007669"/>
    <property type="project" value="TreeGrafter"/>
</dbReference>
<proteinExistence type="inferred from homology"/>
<name>G3B5A1_CANTC</name>
<dbReference type="GeneID" id="18245863"/>
<dbReference type="Gene3D" id="3.30.1780.10">
    <property type="entry name" value="ornithine cyclodeaminase, domain 1"/>
    <property type="match status" value="1"/>
</dbReference>
<dbReference type="STRING" id="590646.G3B5A1"/>
<dbReference type="HOGENOM" id="CLU_042088_0_1_1"/>
<organism evidence="3">
    <name type="scientific">Candida tenuis (strain ATCC 10573 / BCRC 21748 / CBS 615 / JCM 9827 / NBRC 10315 / NRRL Y-1498 / VKM Y-70)</name>
    <name type="common">Yeast</name>
    <name type="synonym">Yamadazyma tenuis</name>
    <dbReference type="NCBI Taxonomy" id="590646"/>
    <lineage>
        <taxon>Eukaryota</taxon>
        <taxon>Fungi</taxon>
        <taxon>Dikarya</taxon>
        <taxon>Ascomycota</taxon>
        <taxon>Saccharomycotina</taxon>
        <taxon>Pichiomycetes</taxon>
        <taxon>Debaryomycetaceae</taxon>
        <taxon>Yamadazyma</taxon>
    </lineage>
</organism>
<evidence type="ECO:0008006" key="4">
    <source>
        <dbReference type="Google" id="ProtNLM"/>
    </source>
</evidence>
<dbReference type="EMBL" id="GL996524">
    <property type="protein sequence ID" value="EGV63168.1"/>
    <property type="molecule type" value="Genomic_DNA"/>
</dbReference>
<dbReference type="eggNOG" id="KOG3007">
    <property type="taxonomic scope" value="Eukaryota"/>
</dbReference>
<dbReference type="SUPFAM" id="SSF51735">
    <property type="entry name" value="NAD(P)-binding Rossmann-fold domains"/>
    <property type="match status" value="1"/>
</dbReference>
<sequence length="351" mass="38287">MKILSDKDVSKVLEDVTRDTLLKVYQPHLLESLRKLSQTPESLPGRIVQASTTRSSDSTHLFMPSVAPSEVGLKVITGGPTNSKKGLGFVGCVLVLDEHDGSLLGVLNGKTLTAFRTALASSIPMVRVLDPFECEILPQVSVFGSGLQAYWHAKLTVILYGDKIQTINLINKSLHNAEVLQQTLAKEFPNKSFTVLSYADESQAEDVHRAVYHSSIILGCLPSTEAVIKKSFLNPDKNVPKYINLIGSYKPHMLELDSEVIHSEFNDGTRIIVDSKEHCLHESGELVQSKRTAENLIDIAELCSQGSGGSVRVTSRSNITISKLVGLATMDVSIGKLLLRRSHGGVEIGEF</sequence>
<evidence type="ECO:0000256" key="1">
    <source>
        <dbReference type="ARBA" id="ARBA00008903"/>
    </source>
</evidence>
<dbReference type="OrthoDB" id="41492at2759"/>
<dbReference type="PANTHER" id="PTHR13812">
    <property type="entry name" value="KETIMINE REDUCTASE MU-CRYSTALLIN"/>
    <property type="match status" value="1"/>
</dbReference>
<protein>
    <recommendedName>
        <fullName evidence="4">NAD(P)-binding protein</fullName>
    </recommendedName>
</protein>
<accession>G3B5A1</accession>